<dbReference type="AlphaFoldDB" id="A0AAV2L9E0"/>
<proteinExistence type="predicted"/>
<evidence type="ECO:0000313" key="2">
    <source>
        <dbReference type="Proteomes" id="UP001497482"/>
    </source>
</evidence>
<gene>
    <name evidence="1" type="ORF">KC01_LOCUS26200</name>
</gene>
<sequence length="68" mass="7297">MRGGEGGVRVVRVVRVAEGHKGLRSCVPPLGLLPVNKSSFATTQEGRATGRTCNRLMLSLLLRTSVYS</sequence>
<accession>A0AAV2L9E0</accession>
<protein>
    <submittedName>
        <fullName evidence="1">Uncharacterized protein</fullName>
    </submittedName>
</protein>
<dbReference type="Proteomes" id="UP001497482">
    <property type="component" value="Chromosome 22"/>
</dbReference>
<reference evidence="1 2" key="1">
    <citation type="submission" date="2024-04" db="EMBL/GenBank/DDBJ databases">
        <authorList>
            <person name="Waldvogel A.-M."/>
            <person name="Schoenle A."/>
        </authorList>
    </citation>
    <scope>NUCLEOTIDE SEQUENCE [LARGE SCALE GENOMIC DNA]</scope>
</reference>
<organism evidence="1 2">
    <name type="scientific">Knipowitschia caucasica</name>
    <name type="common">Caucasian dwarf goby</name>
    <name type="synonym">Pomatoschistus caucasicus</name>
    <dbReference type="NCBI Taxonomy" id="637954"/>
    <lineage>
        <taxon>Eukaryota</taxon>
        <taxon>Metazoa</taxon>
        <taxon>Chordata</taxon>
        <taxon>Craniata</taxon>
        <taxon>Vertebrata</taxon>
        <taxon>Euteleostomi</taxon>
        <taxon>Actinopterygii</taxon>
        <taxon>Neopterygii</taxon>
        <taxon>Teleostei</taxon>
        <taxon>Neoteleostei</taxon>
        <taxon>Acanthomorphata</taxon>
        <taxon>Gobiaria</taxon>
        <taxon>Gobiiformes</taxon>
        <taxon>Gobioidei</taxon>
        <taxon>Gobiidae</taxon>
        <taxon>Gobiinae</taxon>
        <taxon>Knipowitschia</taxon>
    </lineage>
</organism>
<name>A0AAV2L9E0_KNICA</name>
<keyword evidence="2" id="KW-1185">Reference proteome</keyword>
<dbReference type="EMBL" id="OZ035844">
    <property type="protein sequence ID" value="CAL1597713.1"/>
    <property type="molecule type" value="Genomic_DNA"/>
</dbReference>
<evidence type="ECO:0000313" key="1">
    <source>
        <dbReference type="EMBL" id="CAL1597713.1"/>
    </source>
</evidence>